<reference evidence="9" key="1">
    <citation type="journal article" date="2013" name="Genetics">
        <title>The draft genome and transcriptome of Panagrellus redivivus are shaped by the harsh demands of a free-living lifestyle.</title>
        <authorList>
            <person name="Srinivasan J."/>
            <person name="Dillman A.R."/>
            <person name="Macchietto M.G."/>
            <person name="Heikkinen L."/>
            <person name="Lakso M."/>
            <person name="Fracchia K.M."/>
            <person name="Antoshechkin I."/>
            <person name="Mortazavi A."/>
            <person name="Wong G."/>
            <person name="Sternberg P.W."/>
        </authorList>
    </citation>
    <scope>NUCLEOTIDE SEQUENCE [LARGE SCALE GENOMIC DNA]</scope>
    <source>
        <strain evidence="9">MT8872</strain>
    </source>
</reference>
<evidence type="ECO:0000256" key="5">
    <source>
        <dbReference type="SAM" id="MobiDB-lite"/>
    </source>
</evidence>
<dbReference type="GO" id="GO:0007031">
    <property type="term" value="P:peroxisome organization"/>
    <property type="evidence" value="ECO:0007669"/>
    <property type="project" value="TreeGrafter"/>
</dbReference>
<keyword evidence="2 6" id="KW-0812">Transmembrane</keyword>
<dbReference type="Pfam" id="PF06472">
    <property type="entry name" value="ABC_membrane_2"/>
    <property type="match status" value="1"/>
</dbReference>
<feature type="compositionally biased region" description="Polar residues" evidence="5">
    <location>
        <begin position="270"/>
        <end position="280"/>
    </location>
</feature>
<evidence type="ECO:0000256" key="4">
    <source>
        <dbReference type="ARBA" id="ARBA00023136"/>
    </source>
</evidence>
<accession>A0A7E4UTN9</accession>
<reference evidence="10" key="2">
    <citation type="submission" date="2020-10" db="UniProtKB">
        <authorList>
            <consortium name="WormBaseParasite"/>
        </authorList>
    </citation>
    <scope>IDENTIFICATION</scope>
</reference>
<dbReference type="GO" id="GO:0005524">
    <property type="term" value="F:ATP binding"/>
    <property type="evidence" value="ECO:0007669"/>
    <property type="project" value="InterPro"/>
</dbReference>
<protein>
    <submittedName>
        <fullName evidence="10">ABC transmembrane type-1 domain-containing protein</fullName>
    </submittedName>
</protein>
<evidence type="ECO:0000313" key="9">
    <source>
        <dbReference type="Proteomes" id="UP000492821"/>
    </source>
</evidence>
<keyword evidence="9" id="KW-1185">Reference proteome</keyword>
<dbReference type="AlphaFoldDB" id="A0A7E4UTN9"/>
<keyword evidence="4 6" id="KW-0472">Membrane</keyword>
<dbReference type="SUPFAM" id="SSF90123">
    <property type="entry name" value="ABC transporter transmembrane region"/>
    <property type="match status" value="1"/>
</dbReference>
<dbReference type="InterPro" id="IPR050835">
    <property type="entry name" value="ABC_transporter_sub-D"/>
</dbReference>
<name>A0A7E4UTN9_PANRE</name>
<feature type="compositionally biased region" description="Basic and acidic residues" evidence="5">
    <location>
        <begin position="249"/>
        <end position="264"/>
    </location>
</feature>
<feature type="chain" id="PRO_5028880630" evidence="7">
    <location>
        <begin position="17"/>
        <end position="280"/>
    </location>
</feature>
<keyword evidence="1" id="KW-0813">Transport</keyword>
<evidence type="ECO:0000256" key="3">
    <source>
        <dbReference type="ARBA" id="ARBA00022989"/>
    </source>
</evidence>
<feature type="signal peptide" evidence="7">
    <location>
        <begin position="1"/>
        <end position="16"/>
    </location>
</feature>
<organism evidence="9 10">
    <name type="scientific">Panagrellus redivivus</name>
    <name type="common">Microworm</name>
    <dbReference type="NCBI Taxonomy" id="6233"/>
    <lineage>
        <taxon>Eukaryota</taxon>
        <taxon>Metazoa</taxon>
        <taxon>Ecdysozoa</taxon>
        <taxon>Nematoda</taxon>
        <taxon>Chromadorea</taxon>
        <taxon>Rhabditida</taxon>
        <taxon>Tylenchina</taxon>
        <taxon>Panagrolaimomorpha</taxon>
        <taxon>Panagrolaimoidea</taxon>
        <taxon>Panagrolaimidae</taxon>
        <taxon>Panagrellus</taxon>
    </lineage>
</organism>
<dbReference type="GO" id="GO:0005778">
    <property type="term" value="C:peroxisomal membrane"/>
    <property type="evidence" value="ECO:0007669"/>
    <property type="project" value="TreeGrafter"/>
</dbReference>
<dbReference type="InterPro" id="IPR036640">
    <property type="entry name" value="ABC1_TM_sf"/>
</dbReference>
<dbReference type="GO" id="GO:0140359">
    <property type="term" value="F:ABC-type transporter activity"/>
    <property type="evidence" value="ECO:0007669"/>
    <property type="project" value="InterPro"/>
</dbReference>
<dbReference type="GO" id="GO:0015910">
    <property type="term" value="P:long-chain fatty acid import into peroxisome"/>
    <property type="evidence" value="ECO:0007669"/>
    <property type="project" value="TreeGrafter"/>
</dbReference>
<dbReference type="GO" id="GO:0042760">
    <property type="term" value="P:very long-chain fatty acid catabolic process"/>
    <property type="evidence" value="ECO:0007669"/>
    <property type="project" value="TreeGrafter"/>
</dbReference>
<dbReference type="GO" id="GO:0005324">
    <property type="term" value="F:long-chain fatty acid transmembrane transporter activity"/>
    <property type="evidence" value="ECO:0007669"/>
    <property type="project" value="TreeGrafter"/>
</dbReference>
<evidence type="ECO:0000256" key="2">
    <source>
        <dbReference type="ARBA" id="ARBA00022692"/>
    </source>
</evidence>
<feature type="transmembrane region" description="Helical" evidence="6">
    <location>
        <begin position="140"/>
        <end position="161"/>
    </location>
</feature>
<evidence type="ECO:0000256" key="6">
    <source>
        <dbReference type="SAM" id="Phobius"/>
    </source>
</evidence>
<evidence type="ECO:0000256" key="1">
    <source>
        <dbReference type="ARBA" id="ARBA00022448"/>
    </source>
</evidence>
<evidence type="ECO:0000259" key="8">
    <source>
        <dbReference type="Pfam" id="PF06472"/>
    </source>
</evidence>
<proteinExistence type="predicted"/>
<dbReference type="WBParaSite" id="Pan_g1270.t1">
    <property type="protein sequence ID" value="Pan_g1270.t1"/>
    <property type="gene ID" value="Pan_g1270"/>
</dbReference>
<feature type="domain" description="ABC transmembrane type-1" evidence="8">
    <location>
        <begin position="101"/>
        <end position="223"/>
    </location>
</feature>
<keyword evidence="3 6" id="KW-1133">Transmembrane helix</keyword>
<evidence type="ECO:0000256" key="7">
    <source>
        <dbReference type="SAM" id="SignalP"/>
    </source>
</evidence>
<feature type="region of interest" description="Disordered" evidence="5">
    <location>
        <begin position="249"/>
        <end position="280"/>
    </location>
</feature>
<keyword evidence="7" id="KW-0732">Signal</keyword>
<dbReference type="GO" id="GO:0006635">
    <property type="term" value="P:fatty acid beta-oxidation"/>
    <property type="evidence" value="ECO:0007669"/>
    <property type="project" value="TreeGrafter"/>
</dbReference>
<dbReference type="InterPro" id="IPR011527">
    <property type="entry name" value="ABC1_TM_dom"/>
</dbReference>
<dbReference type="Gene3D" id="1.20.1560.10">
    <property type="entry name" value="ABC transporter type 1, transmembrane domain"/>
    <property type="match status" value="1"/>
</dbReference>
<sequence>MTWTVGSVKFAGIIVAFRTLTLDAVSTYQSNGTMSSSNCFLNVILRFKFTMKHPPKSEVKKLNRNFFSIFLPTIITLFKLSYSDYTWQCILATIVRIGIDISIDFVTWHMYDITADFAVALSTYDYVLFYAALMSGIKCAALLAFLGTLSNLISSICAIVYRRNAVEQAHKKYFRHATYYRLNCIDNMNVDNPDQRITADIAGCSEMCVNGLTPMFTKVCVKLGIRTVHRNPFGRKPFDRNRFTEKTFHRKDNSPKNRFTEKAFGRNPSHRNGQLAETDN</sequence>
<evidence type="ECO:0000313" key="10">
    <source>
        <dbReference type="WBParaSite" id="Pan_g1270.t1"/>
    </source>
</evidence>
<dbReference type="PANTHER" id="PTHR11384">
    <property type="entry name" value="ATP-BINDING CASSETTE, SUB-FAMILY D MEMBER"/>
    <property type="match status" value="1"/>
</dbReference>
<feature type="transmembrane region" description="Helical" evidence="6">
    <location>
        <begin position="85"/>
        <end position="106"/>
    </location>
</feature>
<dbReference type="PANTHER" id="PTHR11384:SF59">
    <property type="entry name" value="LYSOSOMAL COBALAMIN TRANSPORTER ABCD4"/>
    <property type="match status" value="1"/>
</dbReference>
<dbReference type="Proteomes" id="UP000492821">
    <property type="component" value="Unassembled WGS sequence"/>
</dbReference>